<protein>
    <submittedName>
        <fullName evidence="1">Uncharacterized protein</fullName>
    </submittedName>
</protein>
<organism evidence="1 2">
    <name type="scientific">Peronosclerospora sorghi</name>
    <dbReference type="NCBI Taxonomy" id="230839"/>
    <lineage>
        <taxon>Eukaryota</taxon>
        <taxon>Sar</taxon>
        <taxon>Stramenopiles</taxon>
        <taxon>Oomycota</taxon>
        <taxon>Peronosporomycetes</taxon>
        <taxon>Peronosporales</taxon>
        <taxon>Peronosporaceae</taxon>
        <taxon>Peronosclerospora</taxon>
    </lineage>
</organism>
<evidence type="ECO:0000313" key="1">
    <source>
        <dbReference type="EMBL" id="KAI9913414.1"/>
    </source>
</evidence>
<evidence type="ECO:0000313" key="2">
    <source>
        <dbReference type="Proteomes" id="UP001163321"/>
    </source>
</evidence>
<reference evidence="1 2" key="1">
    <citation type="journal article" date="2022" name="bioRxiv">
        <title>The genome of the oomycete Peronosclerospora sorghi, a cosmopolitan pathogen of maize and sorghum, is inflated with dispersed pseudogenes.</title>
        <authorList>
            <person name="Fletcher K."/>
            <person name="Martin F."/>
            <person name="Isakeit T."/>
            <person name="Cavanaugh K."/>
            <person name="Magill C."/>
            <person name="Michelmore R."/>
        </authorList>
    </citation>
    <scope>NUCLEOTIDE SEQUENCE [LARGE SCALE GENOMIC DNA]</scope>
    <source>
        <strain evidence="1">P6</strain>
    </source>
</reference>
<dbReference type="EMBL" id="CM047583">
    <property type="protein sequence ID" value="KAI9913414.1"/>
    <property type="molecule type" value="Genomic_DNA"/>
</dbReference>
<proteinExistence type="predicted"/>
<gene>
    <name evidence="1" type="ORF">PsorP6_005195</name>
</gene>
<dbReference type="Proteomes" id="UP001163321">
    <property type="component" value="Chromosome 4"/>
</dbReference>
<sequence length="205" mass="22010">MFVRVLDPGAVSKARGHLEDKAASRASPDLSVELNLGTANIYACFDSFNTLIELVSTWTDQLVTEQKPRDTTAYVGLETGKESPLSVSVVTNLSPVLSSSLQPLGMVTEIPKHGCYGHVWFHPHTMKCARALITVATALAAGVVADDDPAYYCDSGSDSYCEKKFPGTACISVNNYGNVISKCTPNTAKRPACREENLSGGDDCW</sequence>
<accession>A0ACC0W5P2</accession>
<comment type="caution">
    <text evidence="1">The sequence shown here is derived from an EMBL/GenBank/DDBJ whole genome shotgun (WGS) entry which is preliminary data.</text>
</comment>
<keyword evidence="2" id="KW-1185">Reference proteome</keyword>
<name>A0ACC0W5P2_9STRA</name>